<comment type="caution">
    <text evidence="1">The sequence shown here is derived from an EMBL/GenBank/DDBJ whole genome shotgun (WGS) entry which is preliminary data.</text>
</comment>
<dbReference type="EMBL" id="VUMY01000005">
    <property type="protein sequence ID" value="MST49391.1"/>
    <property type="molecule type" value="Genomic_DNA"/>
</dbReference>
<name>A0A7K0K1M6_9ACTO</name>
<dbReference type="RefSeq" id="WP_154543971.1">
    <property type="nucleotide sequence ID" value="NZ_JAQYQY010000003.1"/>
</dbReference>
<protein>
    <submittedName>
        <fullName evidence="1">Uncharacterized protein</fullName>
    </submittedName>
</protein>
<evidence type="ECO:0000313" key="2">
    <source>
        <dbReference type="Proteomes" id="UP000442535"/>
    </source>
</evidence>
<dbReference type="Proteomes" id="UP000442535">
    <property type="component" value="Unassembled WGS sequence"/>
</dbReference>
<evidence type="ECO:0000313" key="1">
    <source>
        <dbReference type="EMBL" id="MST49391.1"/>
    </source>
</evidence>
<sequence>MKTKKIPTQEEVREKLGEEFISRFVESVEGATADFKAFKKWHPDWAVSFSSRFIANFLHERIWARLKENASNLDSFEFVDKEPIREVHLGTELIMRIKRHDSNDRISSYPTRGAQEFWNIDFFTIPGLESFSLALGYHWDKDLREPQDALLTLYRKLNEPIWSVKLSRDSANIETITWEPITNPSLPEIDLAEALAEDYRDVAS</sequence>
<proteinExistence type="predicted"/>
<reference evidence="1 2" key="1">
    <citation type="submission" date="2019-08" db="EMBL/GenBank/DDBJ databases">
        <title>In-depth cultivation of the pig gut microbiome towards novel bacterial diversity and tailored functional studies.</title>
        <authorList>
            <person name="Wylensek D."/>
            <person name="Hitch T.C.A."/>
            <person name="Clavel T."/>
        </authorList>
    </citation>
    <scope>NUCLEOTIDE SEQUENCE [LARGE SCALE GENOMIC DNA]</scope>
    <source>
        <strain evidence="1 2">RF-GAM-744-WT-7</strain>
    </source>
</reference>
<accession>A0A7K0K1M6</accession>
<dbReference type="AlphaFoldDB" id="A0A7K0K1M6"/>
<organism evidence="1 2">
    <name type="scientific">Mobiluncus porci</name>
    <dbReference type="NCBI Taxonomy" id="2652278"/>
    <lineage>
        <taxon>Bacteria</taxon>
        <taxon>Bacillati</taxon>
        <taxon>Actinomycetota</taxon>
        <taxon>Actinomycetes</taxon>
        <taxon>Actinomycetales</taxon>
        <taxon>Actinomycetaceae</taxon>
        <taxon>Mobiluncus</taxon>
    </lineage>
</organism>
<gene>
    <name evidence="1" type="ORF">FYJ63_03930</name>
</gene>
<keyword evidence="2" id="KW-1185">Reference proteome</keyword>